<accession>A0ABY6DHS9</accession>
<dbReference type="CDD" id="cd01347">
    <property type="entry name" value="ligand_gated_channel"/>
    <property type="match status" value="1"/>
</dbReference>
<evidence type="ECO:0000256" key="5">
    <source>
        <dbReference type="ARBA" id="ARBA00022692"/>
    </source>
</evidence>
<feature type="signal peptide" evidence="14">
    <location>
        <begin position="1"/>
        <end position="20"/>
    </location>
</feature>
<organism evidence="17 18">
    <name type="scientific">Chitiniphilus purpureus</name>
    <dbReference type="NCBI Taxonomy" id="2981137"/>
    <lineage>
        <taxon>Bacteria</taxon>
        <taxon>Pseudomonadati</taxon>
        <taxon>Pseudomonadota</taxon>
        <taxon>Betaproteobacteria</taxon>
        <taxon>Neisseriales</taxon>
        <taxon>Chitinibacteraceae</taxon>
        <taxon>Chitiniphilus</taxon>
    </lineage>
</organism>
<evidence type="ECO:0000313" key="18">
    <source>
        <dbReference type="Proteomes" id="UP001061302"/>
    </source>
</evidence>
<dbReference type="Gene3D" id="2.170.130.10">
    <property type="entry name" value="TonB-dependent receptor, plug domain"/>
    <property type="match status" value="1"/>
</dbReference>
<evidence type="ECO:0000256" key="6">
    <source>
        <dbReference type="ARBA" id="ARBA00022729"/>
    </source>
</evidence>
<evidence type="ECO:0000256" key="3">
    <source>
        <dbReference type="ARBA" id="ARBA00022448"/>
    </source>
</evidence>
<dbReference type="Gene3D" id="2.40.170.20">
    <property type="entry name" value="TonB-dependent receptor, beta-barrel domain"/>
    <property type="match status" value="1"/>
</dbReference>
<keyword evidence="5 12" id="KW-0812">Transmembrane</keyword>
<protein>
    <submittedName>
        <fullName evidence="17">TonB-dependent receptor</fullName>
    </submittedName>
</protein>
<dbReference type="PANTHER" id="PTHR30069">
    <property type="entry name" value="TONB-DEPENDENT OUTER MEMBRANE RECEPTOR"/>
    <property type="match status" value="1"/>
</dbReference>
<keyword evidence="7" id="KW-0406">Ion transport</keyword>
<reference evidence="17" key="1">
    <citation type="submission" date="2022-10" db="EMBL/GenBank/DDBJ databases">
        <title>Chitiniphilus purpureus sp. nov., a novel chitin-degrading bacterium isolated from crawfish pond sediment.</title>
        <authorList>
            <person name="Li K."/>
        </authorList>
    </citation>
    <scope>NUCLEOTIDE SEQUENCE</scope>
    <source>
        <strain evidence="17">CD1</strain>
    </source>
</reference>
<evidence type="ECO:0000256" key="8">
    <source>
        <dbReference type="ARBA" id="ARBA00023077"/>
    </source>
</evidence>
<evidence type="ECO:0000256" key="12">
    <source>
        <dbReference type="PROSITE-ProRule" id="PRU01360"/>
    </source>
</evidence>
<dbReference type="InterPro" id="IPR000531">
    <property type="entry name" value="Beta-barrel_TonB"/>
</dbReference>
<keyword evidence="10 17" id="KW-0675">Receptor</keyword>
<evidence type="ECO:0000256" key="9">
    <source>
        <dbReference type="ARBA" id="ARBA00023136"/>
    </source>
</evidence>
<dbReference type="PANTHER" id="PTHR30069:SF53">
    <property type="entry name" value="COLICIN I RECEPTOR-RELATED"/>
    <property type="match status" value="1"/>
</dbReference>
<dbReference type="InterPro" id="IPR036942">
    <property type="entry name" value="Beta-barrel_TonB_sf"/>
</dbReference>
<keyword evidence="18" id="KW-1185">Reference proteome</keyword>
<evidence type="ECO:0000256" key="14">
    <source>
        <dbReference type="SAM" id="SignalP"/>
    </source>
</evidence>
<evidence type="ECO:0000256" key="7">
    <source>
        <dbReference type="ARBA" id="ARBA00023065"/>
    </source>
</evidence>
<evidence type="ECO:0000313" key="17">
    <source>
        <dbReference type="EMBL" id="UXY13905.1"/>
    </source>
</evidence>
<feature type="domain" description="TonB-dependent receptor-like beta-barrel" evidence="15">
    <location>
        <begin position="203"/>
        <end position="587"/>
    </location>
</feature>
<keyword evidence="11 12" id="KW-0998">Cell outer membrane</keyword>
<dbReference type="InterPro" id="IPR037066">
    <property type="entry name" value="Plug_dom_sf"/>
</dbReference>
<dbReference type="InterPro" id="IPR012910">
    <property type="entry name" value="Plug_dom"/>
</dbReference>
<keyword evidence="3 12" id="KW-0813">Transport</keyword>
<feature type="chain" id="PRO_5045111069" evidence="14">
    <location>
        <begin position="21"/>
        <end position="613"/>
    </location>
</feature>
<proteinExistence type="inferred from homology"/>
<name>A0ABY6DHS9_9NEIS</name>
<keyword evidence="6 14" id="KW-0732">Signal</keyword>
<sequence length="613" mass="65570">MSYRLIPILPLALTSLAVHADAEPRLPDVVVTAARLPQAEREVIGDVTVIERQQIAAYPGGALPDLLQSVAGVQLASNGGPGKITSLFVRGAESAQTLVLIDGVRYGSATAGAAAIQFLPLEQIERVEILRGPAASLYGADAIGGVVQIFTRQGRAGLHPSASVGIGTEGTRTASAGLAGGSEATRVALGVAHNRTDGVSALAAPANAPFNEDEDGYENSSVSLSFNHRFDTRHELGGSVLAARVKSQYDNAYTASRYDYRTQGTNGAATLWSRNRLAAGWLSTVQAGISMDDSDNYGPRSAVDPGDAISRFKTQQEQFSWLNALDAGPGVLTLGIETLRQRITSTTPYDMTQRRINSAQGGYLAQLGAFSAQLNVRSDDNSQFGRSNNGSLGLSWRFTPAWQLGGAYATGFRAPTFNELYYPGFGNPLLKPERSRNAEAFLRYAADGLQAGVTAYRNRVTDLLQYNAATYSTDNIGKATLRGVTVTADWRGDGLLAGGSLDWLDARDTSGGRADGKQLARRAPRAASAYVGMQQGAWQARAEVQAQGKRYDDAANTLPLGGYALAHLSMTWQVARDWQLLARVNNLFDKEYQQAKGYGTLGRNALVELRWQQ</sequence>
<feature type="domain" description="TonB-dependent receptor plug" evidence="16">
    <location>
        <begin position="41"/>
        <end position="146"/>
    </location>
</feature>
<dbReference type="SUPFAM" id="SSF56935">
    <property type="entry name" value="Porins"/>
    <property type="match status" value="1"/>
</dbReference>
<dbReference type="PROSITE" id="PS52016">
    <property type="entry name" value="TONB_DEPENDENT_REC_3"/>
    <property type="match status" value="1"/>
</dbReference>
<comment type="similarity">
    <text evidence="2 12 13">Belongs to the TonB-dependent receptor family.</text>
</comment>
<evidence type="ECO:0000256" key="2">
    <source>
        <dbReference type="ARBA" id="ARBA00009810"/>
    </source>
</evidence>
<dbReference type="RefSeq" id="WP_263123189.1">
    <property type="nucleotide sequence ID" value="NZ_CP106753.1"/>
</dbReference>
<gene>
    <name evidence="17" type="ORF">N8I74_11285</name>
</gene>
<evidence type="ECO:0000256" key="13">
    <source>
        <dbReference type="RuleBase" id="RU003357"/>
    </source>
</evidence>
<dbReference type="Pfam" id="PF00593">
    <property type="entry name" value="TonB_dep_Rec_b-barrel"/>
    <property type="match status" value="1"/>
</dbReference>
<evidence type="ECO:0000256" key="1">
    <source>
        <dbReference type="ARBA" id="ARBA00004571"/>
    </source>
</evidence>
<comment type="subcellular location">
    <subcellularLocation>
        <location evidence="1 12">Cell outer membrane</location>
        <topology evidence="1 12">Multi-pass membrane protein</topology>
    </subcellularLocation>
</comment>
<dbReference type="Proteomes" id="UP001061302">
    <property type="component" value="Chromosome"/>
</dbReference>
<keyword evidence="4 12" id="KW-1134">Transmembrane beta strand</keyword>
<dbReference type="EMBL" id="CP106753">
    <property type="protein sequence ID" value="UXY13905.1"/>
    <property type="molecule type" value="Genomic_DNA"/>
</dbReference>
<dbReference type="InterPro" id="IPR039426">
    <property type="entry name" value="TonB-dep_rcpt-like"/>
</dbReference>
<dbReference type="Pfam" id="PF07715">
    <property type="entry name" value="Plug"/>
    <property type="match status" value="1"/>
</dbReference>
<evidence type="ECO:0000256" key="4">
    <source>
        <dbReference type="ARBA" id="ARBA00022452"/>
    </source>
</evidence>
<evidence type="ECO:0000259" key="15">
    <source>
        <dbReference type="Pfam" id="PF00593"/>
    </source>
</evidence>
<keyword evidence="8 13" id="KW-0798">TonB box</keyword>
<evidence type="ECO:0000259" key="16">
    <source>
        <dbReference type="Pfam" id="PF07715"/>
    </source>
</evidence>
<evidence type="ECO:0000256" key="11">
    <source>
        <dbReference type="ARBA" id="ARBA00023237"/>
    </source>
</evidence>
<evidence type="ECO:0000256" key="10">
    <source>
        <dbReference type="ARBA" id="ARBA00023170"/>
    </source>
</evidence>
<keyword evidence="9 12" id="KW-0472">Membrane</keyword>